<dbReference type="Gene3D" id="1.10.840.10">
    <property type="entry name" value="Ras guanine-nucleotide exchange factors catalytic domain"/>
    <property type="match status" value="1"/>
</dbReference>
<dbReference type="InParanoid" id="L7JYV0"/>
<dbReference type="STRING" id="72359.L7JYV0"/>
<dbReference type="EMBL" id="JH993861">
    <property type="protein sequence ID" value="ELQ76196.1"/>
    <property type="molecule type" value="Genomic_DNA"/>
</dbReference>
<evidence type="ECO:0000256" key="1">
    <source>
        <dbReference type="SAM" id="MobiDB-lite"/>
    </source>
</evidence>
<dbReference type="AlphaFoldDB" id="L7JYV0"/>
<dbReference type="GO" id="GO:0005085">
    <property type="term" value="F:guanyl-nucleotide exchange factor activity"/>
    <property type="evidence" value="ECO:0007669"/>
    <property type="project" value="InterPro"/>
</dbReference>
<evidence type="ECO:0000313" key="3">
    <source>
        <dbReference type="Proteomes" id="UP000011185"/>
    </source>
</evidence>
<sequence>VMLYELENFVSKKYGRPTYTGKKKDVKVVRNERSTTTASTCKCWRKNEFPLSLLLEKVESKEVNENVLYGKFTQIDEMNANEFGKVLHNLDLRLYRKIMPTEIVEYGKTSNQNNGNDENMDDGSVDGQQDVRDNKNRTVEGRGNETNSAETINNEMSENLKNIIEKNRALTALTSIKISGGLKSSFFVRVCRYLKKRNNYNSIVAILNGLRTHKTNRSFREFNPPKKYDPNTTFIILPIENILADVAISNQETMSEGANMFFYGIVKFFIMLQDKKCKVDVELEHAVMREMVGVKNFCFDEHEESRNIFLASYLYVRVRKNKQTSECGSERK</sequence>
<gene>
    <name evidence="2" type="ORF">THOM_0829</name>
</gene>
<name>L7JYV0_TRAHO</name>
<keyword evidence="3" id="KW-1185">Reference proteome</keyword>
<dbReference type="SUPFAM" id="SSF48366">
    <property type="entry name" value="Ras GEF"/>
    <property type="match status" value="1"/>
</dbReference>
<feature type="compositionally biased region" description="Basic and acidic residues" evidence="1">
    <location>
        <begin position="129"/>
        <end position="143"/>
    </location>
</feature>
<protein>
    <submittedName>
        <fullName evidence="2">Ras1 guanine nucleotide exchange factor</fullName>
    </submittedName>
</protein>
<dbReference type="GO" id="GO:0007264">
    <property type="term" value="P:small GTPase-mediated signal transduction"/>
    <property type="evidence" value="ECO:0007669"/>
    <property type="project" value="InterPro"/>
</dbReference>
<dbReference type="InterPro" id="IPR036964">
    <property type="entry name" value="RASGEF_cat_dom_sf"/>
</dbReference>
<dbReference type="InterPro" id="IPR023578">
    <property type="entry name" value="Ras_GEF_dom_sf"/>
</dbReference>
<accession>L7JYV0</accession>
<dbReference type="HOGENOM" id="CLU_806983_0_0_1"/>
<feature type="compositionally biased region" description="Polar residues" evidence="1">
    <location>
        <begin position="108"/>
        <end position="117"/>
    </location>
</feature>
<reference evidence="2 3" key="1">
    <citation type="journal article" date="2012" name="PLoS Pathog.">
        <title>The genome of the obligate intracellular parasite Trachipleistophora hominis: new insights into microsporidian genome dynamics and reductive evolution.</title>
        <authorList>
            <person name="Heinz E."/>
            <person name="Williams T.A."/>
            <person name="Nakjang S."/>
            <person name="Noel C.J."/>
            <person name="Swan D.C."/>
            <person name="Goldberg A.V."/>
            <person name="Harris S.R."/>
            <person name="Weinmaier T."/>
            <person name="Markert S."/>
            <person name="Becher D."/>
            <person name="Bernhardt J."/>
            <person name="Dagan T."/>
            <person name="Hacker C."/>
            <person name="Lucocq J.M."/>
            <person name="Schweder T."/>
            <person name="Rattei T."/>
            <person name="Hall N."/>
            <person name="Hirt R.P."/>
            <person name="Embley T.M."/>
        </authorList>
    </citation>
    <scope>NUCLEOTIDE SEQUENCE [LARGE SCALE GENOMIC DNA]</scope>
</reference>
<dbReference type="OMA" id="HAVMREM"/>
<feature type="non-terminal residue" evidence="2">
    <location>
        <position position="1"/>
    </location>
</feature>
<organism evidence="2 3">
    <name type="scientific">Trachipleistophora hominis</name>
    <name type="common">Microsporidian parasite</name>
    <dbReference type="NCBI Taxonomy" id="72359"/>
    <lineage>
        <taxon>Eukaryota</taxon>
        <taxon>Fungi</taxon>
        <taxon>Fungi incertae sedis</taxon>
        <taxon>Microsporidia</taxon>
        <taxon>Pleistophoridae</taxon>
        <taxon>Trachipleistophora</taxon>
    </lineage>
</organism>
<dbReference type="OrthoDB" id="25179at2759"/>
<dbReference type="VEuPathDB" id="MicrosporidiaDB:THOM_0829"/>
<evidence type="ECO:0000313" key="2">
    <source>
        <dbReference type="EMBL" id="ELQ76196.1"/>
    </source>
</evidence>
<feature type="region of interest" description="Disordered" evidence="1">
    <location>
        <begin position="107"/>
        <end position="147"/>
    </location>
</feature>
<dbReference type="Proteomes" id="UP000011185">
    <property type="component" value="Unassembled WGS sequence"/>
</dbReference>
<proteinExistence type="predicted"/>